<dbReference type="PANTHER" id="PTHR43537:SF24">
    <property type="entry name" value="GLUCONATE OPERON TRANSCRIPTIONAL REPRESSOR"/>
    <property type="match status" value="1"/>
</dbReference>
<dbReference type="InterPro" id="IPR036388">
    <property type="entry name" value="WH-like_DNA-bd_sf"/>
</dbReference>
<dbReference type="Pfam" id="PF07729">
    <property type="entry name" value="FCD"/>
    <property type="match status" value="1"/>
</dbReference>
<evidence type="ECO:0000259" key="4">
    <source>
        <dbReference type="PROSITE" id="PS50949"/>
    </source>
</evidence>
<evidence type="ECO:0000256" key="2">
    <source>
        <dbReference type="ARBA" id="ARBA00023125"/>
    </source>
</evidence>
<evidence type="ECO:0000256" key="3">
    <source>
        <dbReference type="ARBA" id="ARBA00023163"/>
    </source>
</evidence>
<dbReference type="AlphaFoldDB" id="A0A1I5C3V9"/>
<keyword evidence="1" id="KW-0805">Transcription regulation</keyword>
<protein>
    <submittedName>
        <fullName evidence="5">DNA-binding transcriptional regulator, GntR family</fullName>
    </submittedName>
</protein>
<keyword evidence="6" id="KW-1185">Reference proteome</keyword>
<keyword evidence="3" id="KW-0804">Transcription</keyword>
<dbReference type="PANTHER" id="PTHR43537">
    <property type="entry name" value="TRANSCRIPTIONAL REGULATOR, GNTR FAMILY"/>
    <property type="match status" value="1"/>
</dbReference>
<evidence type="ECO:0000256" key="1">
    <source>
        <dbReference type="ARBA" id="ARBA00023015"/>
    </source>
</evidence>
<organism evidence="5 6">
    <name type="scientific">Anaerocolumna aminovalerica</name>
    <dbReference type="NCBI Taxonomy" id="1527"/>
    <lineage>
        <taxon>Bacteria</taxon>
        <taxon>Bacillati</taxon>
        <taxon>Bacillota</taxon>
        <taxon>Clostridia</taxon>
        <taxon>Lachnospirales</taxon>
        <taxon>Lachnospiraceae</taxon>
        <taxon>Anaerocolumna</taxon>
    </lineage>
</organism>
<dbReference type="SMART" id="SM00345">
    <property type="entry name" value="HTH_GNTR"/>
    <property type="match status" value="1"/>
</dbReference>
<dbReference type="SUPFAM" id="SSF48008">
    <property type="entry name" value="GntR ligand-binding domain-like"/>
    <property type="match status" value="1"/>
</dbReference>
<dbReference type="InterPro" id="IPR008920">
    <property type="entry name" value="TF_FadR/GntR_C"/>
</dbReference>
<keyword evidence="2 5" id="KW-0238">DNA-binding</keyword>
<dbReference type="EMBL" id="FOWD01000002">
    <property type="protein sequence ID" value="SFN81556.1"/>
    <property type="molecule type" value="Genomic_DNA"/>
</dbReference>
<dbReference type="STRING" id="1527.SAMN04489757_102109"/>
<reference evidence="5 6" key="1">
    <citation type="submission" date="2016-10" db="EMBL/GenBank/DDBJ databases">
        <authorList>
            <person name="de Groot N.N."/>
        </authorList>
    </citation>
    <scope>NUCLEOTIDE SEQUENCE [LARGE SCALE GENOMIC DNA]</scope>
    <source>
        <strain evidence="5 6">DSM 1283</strain>
    </source>
</reference>
<dbReference type="Proteomes" id="UP000198806">
    <property type="component" value="Unassembled WGS sequence"/>
</dbReference>
<dbReference type="Gene3D" id="1.20.120.530">
    <property type="entry name" value="GntR ligand-binding domain-like"/>
    <property type="match status" value="1"/>
</dbReference>
<dbReference type="InterPro" id="IPR000524">
    <property type="entry name" value="Tscrpt_reg_HTH_GntR"/>
</dbReference>
<proteinExistence type="predicted"/>
<evidence type="ECO:0000313" key="5">
    <source>
        <dbReference type="EMBL" id="SFN81556.1"/>
    </source>
</evidence>
<dbReference type="PROSITE" id="PS50949">
    <property type="entry name" value="HTH_GNTR"/>
    <property type="match status" value="1"/>
</dbReference>
<dbReference type="Gene3D" id="1.10.10.10">
    <property type="entry name" value="Winged helix-like DNA-binding domain superfamily/Winged helix DNA-binding domain"/>
    <property type="match status" value="1"/>
</dbReference>
<dbReference type="InterPro" id="IPR036390">
    <property type="entry name" value="WH_DNA-bd_sf"/>
</dbReference>
<dbReference type="RefSeq" id="WP_091683970.1">
    <property type="nucleotide sequence ID" value="NZ_BAABFM010000017.1"/>
</dbReference>
<evidence type="ECO:0000313" key="6">
    <source>
        <dbReference type="Proteomes" id="UP000198806"/>
    </source>
</evidence>
<gene>
    <name evidence="5" type="ORF">SAMN04489757_102109</name>
</gene>
<feature type="domain" description="HTH gntR-type" evidence="4">
    <location>
        <begin position="5"/>
        <end position="72"/>
    </location>
</feature>
<dbReference type="InterPro" id="IPR011711">
    <property type="entry name" value="GntR_C"/>
</dbReference>
<dbReference type="GO" id="GO:0003677">
    <property type="term" value="F:DNA binding"/>
    <property type="evidence" value="ECO:0007669"/>
    <property type="project" value="UniProtKB-KW"/>
</dbReference>
<dbReference type="SUPFAM" id="SSF46785">
    <property type="entry name" value="Winged helix' DNA-binding domain"/>
    <property type="match status" value="1"/>
</dbReference>
<dbReference type="OrthoDB" id="5449at2"/>
<dbReference type="GO" id="GO:0003700">
    <property type="term" value="F:DNA-binding transcription factor activity"/>
    <property type="evidence" value="ECO:0007669"/>
    <property type="project" value="InterPro"/>
</dbReference>
<accession>A0A1I5C3V9</accession>
<sequence length="212" mass="25103">MKKSETLKDKIYNDVFDGIIKGEYLSDQILSEKSLMEKFKTSKAPVREALIELCNEGILRSIPRYGYEIIKLTDKDVSDIQKFRIILECECLSRYWDMITPDHIAQLEQIITEDYANCTEYNAIVHWENNSRFHLLLMSFFKNQYIYNTIKSSLSILTRAYAQFYWDKWHTTQFKTSAECHEKFIKCLKSNDKYGAIKALEWDLSGFHEKTI</sequence>
<dbReference type="Pfam" id="PF00392">
    <property type="entry name" value="GntR"/>
    <property type="match status" value="1"/>
</dbReference>
<name>A0A1I5C3V9_9FIRM</name>
<dbReference type="CDD" id="cd07377">
    <property type="entry name" value="WHTH_GntR"/>
    <property type="match status" value="1"/>
</dbReference>